<evidence type="ECO:0000259" key="1">
    <source>
        <dbReference type="Pfam" id="PF13302"/>
    </source>
</evidence>
<sequence>IETSRLVLIRMHDTSPKSQHLQWLHKCWSDEALMSWNIHGASKTLQESRDFLTDHLTMDNALLYTIFSKPSTRPFTPEDPGELVGQMSLKIRAEPTLPPPPWFASPIATTSDQTQKPLNTRHLGYAFFQSAWGKGYATEAGQALLSAYAASIAEKKKEGKETHYMEAIWGRKNPASGRVLMKLGFKEVGWKVLEEGAFLGGEWQEPGYWVYGMYL</sequence>
<dbReference type="GO" id="GO:0016747">
    <property type="term" value="F:acyltransferase activity, transferring groups other than amino-acyl groups"/>
    <property type="evidence" value="ECO:0007669"/>
    <property type="project" value="InterPro"/>
</dbReference>
<organism evidence="2 3">
    <name type="scientific">Lentithecium fluviatile CBS 122367</name>
    <dbReference type="NCBI Taxonomy" id="1168545"/>
    <lineage>
        <taxon>Eukaryota</taxon>
        <taxon>Fungi</taxon>
        <taxon>Dikarya</taxon>
        <taxon>Ascomycota</taxon>
        <taxon>Pezizomycotina</taxon>
        <taxon>Dothideomycetes</taxon>
        <taxon>Pleosporomycetidae</taxon>
        <taxon>Pleosporales</taxon>
        <taxon>Massarineae</taxon>
        <taxon>Lentitheciaceae</taxon>
        <taxon>Lentithecium</taxon>
    </lineage>
</organism>
<feature type="non-terminal residue" evidence="2">
    <location>
        <position position="1"/>
    </location>
</feature>
<dbReference type="SUPFAM" id="SSF55729">
    <property type="entry name" value="Acyl-CoA N-acyltransferases (Nat)"/>
    <property type="match status" value="1"/>
</dbReference>
<dbReference type="InterPro" id="IPR016181">
    <property type="entry name" value="Acyl_CoA_acyltransferase"/>
</dbReference>
<dbReference type="InterPro" id="IPR000182">
    <property type="entry name" value="GNAT_dom"/>
</dbReference>
<dbReference type="PANTHER" id="PTHR43792:SF1">
    <property type="entry name" value="N-ACETYLTRANSFERASE DOMAIN-CONTAINING PROTEIN"/>
    <property type="match status" value="1"/>
</dbReference>
<dbReference type="OrthoDB" id="630895at2759"/>
<dbReference type="AlphaFoldDB" id="A0A6G1ISE4"/>
<evidence type="ECO:0000313" key="2">
    <source>
        <dbReference type="EMBL" id="KAF2681152.1"/>
    </source>
</evidence>
<gene>
    <name evidence="2" type="ORF">K458DRAFT_253092</name>
</gene>
<accession>A0A6G1ISE4</accession>
<dbReference type="Gene3D" id="3.40.630.30">
    <property type="match status" value="1"/>
</dbReference>
<dbReference type="InterPro" id="IPR051531">
    <property type="entry name" value="N-acetyltransferase"/>
</dbReference>
<dbReference type="PANTHER" id="PTHR43792">
    <property type="entry name" value="GNAT FAMILY, PUTATIVE (AFU_ORTHOLOGUE AFUA_3G00765)-RELATED-RELATED"/>
    <property type="match status" value="1"/>
</dbReference>
<feature type="domain" description="N-acetyltransferase" evidence="1">
    <location>
        <begin position="17"/>
        <end position="186"/>
    </location>
</feature>
<protein>
    <recommendedName>
        <fullName evidence="1">N-acetyltransferase domain-containing protein</fullName>
    </recommendedName>
</protein>
<reference evidence="2" key="1">
    <citation type="journal article" date="2020" name="Stud. Mycol.">
        <title>101 Dothideomycetes genomes: a test case for predicting lifestyles and emergence of pathogens.</title>
        <authorList>
            <person name="Haridas S."/>
            <person name="Albert R."/>
            <person name="Binder M."/>
            <person name="Bloem J."/>
            <person name="Labutti K."/>
            <person name="Salamov A."/>
            <person name="Andreopoulos B."/>
            <person name="Baker S."/>
            <person name="Barry K."/>
            <person name="Bills G."/>
            <person name="Bluhm B."/>
            <person name="Cannon C."/>
            <person name="Castanera R."/>
            <person name="Culley D."/>
            <person name="Daum C."/>
            <person name="Ezra D."/>
            <person name="Gonzalez J."/>
            <person name="Henrissat B."/>
            <person name="Kuo A."/>
            <person name="Liang C."/>
            <person name="Lipzen A."/>
            <person name="Lutzoni F."/>
            <person name="Magnuson J."/>
            <person name="Mondo S."/>
            <person name="Nolan M."/>
            <person name="Ohm R."/>
            <person name="Pangilinan J."/>
            <person name="Park H.-J."/>
            <person name="Ramirez L."/>
            <person name="Alfaro M."/>
            <person name="Sun H."/>
            <person name="Tritt A."/>
            <person name="Yoshinaga Y."/>
            <person name="Zwiers L.-H."/>
            <person name="Turgeon B."/>
            <person name="Goodwin S."/>
            <person name="Spatafora J."/>
            <person name="Crous P."/>
            <person name="Grigoriev I."/>
        </authorList>
    </citation>
    <scope>NUCLEOTIDE SEQUENCE</scope>
    <source>
        <strain evidence="2">CBS 122367</strain>
    </source>
</reference>
<dbReference type="Pfam" id="PF13302">
    <property type="entry name" value="Acetyltransf_3"/>
    <property type="match status" value="1"/>
</dbReference>
<dbReference type="Proteomes" id="UP000799291">
    <property type="component" value="Unassembled WGS sequence"/>
</dbReference>
<evidence type="ECO:0000313" key="3">
    <source>
        <dbReference type="Proteomes" id="UP000799291"/>
    </source>
</evidence>
<proteinExistence type="predicted"/>
<keyword evidence="3" id="KW-1185">Reference proteome</keyword>
<name>A0A6G1ISE4_9PLEO</name>
<dbReference type="EMBL" id="MU005593">
    <property type="protein sequence ID" value="KAF2681152.1"/>
    <property type="molecule type" value="Genomic_DNA"/>
</dbReference>
<feature type="non-terminal residue" evidence="2">
    <location>
        <position position="215"/>
    </location>
</feature>